<proteinExistence type="predicted"/>
<accession>A0A540NBY8</accession>
<feature type="compositionally biased region" description="Basic and acidic residues" evidence="1">
    <location>
        <begin position="55"/>
        <end position="66"/>
    </location>
</feature>
<protein>
    <submittedName>
        <fullName evidence="2">Uncharacterized protein</fullName>
    </submittedName>
</protein>
<keyword evidence="3" id="KW-1185">Reference proteome</keyword>
<evidence type="ECO:0000313" key="3">
    <source>
        <dbReference type="Proteomes" id="UP000315295"/>
    </source>
</evidence>
<reference evidence="2 3" key="1">
    <citation type="journal article" date="2019" name="G3 (Bethesda)">
        <title>Sequencing of a Wild Apple (Malus baccata) Genome Unravels the Differences Between Cultivated and Wild Apple Species Regarding Disease Resistance and Cold Tolerance.</title>
        <authorList>
            <person name="Chen X."/>
        </authorList>
    </citation>
    <scope>NUCLEOTIDE SEQUENCE [LARGE SCALE GENOMIC DNA]</scope>
    <source>
        <strain evidence="3">cv. Shandingzi</strain>
        <tissue evidence="2">Leaves</tissue>
    </source>
</reference>
<evidence type="ECO:0000256" key="1">
    <source>
        <dbReference type="SAM" id="MobiDB-lite"/>
    </source>
</evidence>
<dbReference type="EMBL" id="VIEB01000070">
    <property type="protein sequence ID" value="TQE08544.1"/>
    <property type="molecule type" value="Genomic_DNA"/>
</dbReference>
<feature type="compositionally biased region" description="Basic residues" evidence="1">
    <location>
        <begin position="1"/>
        <end position="54"/>
    </location>
</feature>
<sequence length="139" mass="16824">MMMRKTLKKRVGRKTLRNKVVRKKVRNKVKKRMQMKRRKKERIPKRKKPRNQKGKKGENRGKKIMVEKEEKPLKVLHKTVDWDSPTEICAKLLNLLGEAVPDRYEEVDLFDVNDQLMMWWYSHLVSSIWEPKRTSVLQK</sequence>
<evidence type="ECO:0000313" key="2">
    <source>
        <dbReference type="EMBL" id="TQE08544.1"/>
    </source>
</evidence>
<name>A0A540NBY8_MALBA</name>
<gene>
    <name evidence="2" type="ORF">C1H46_005850</name>
</gene>
<organism evidence="2 3">
    <name type="scientific">Malus baccata</name>
    <name type="common">Siberian crab apple</name>
    <name type="synonym">Pyrus baccata</name>
    <dbReference type="NCBI Taxonomy" id="106549"/>
    <lineage>
        <taxon>Eukaryota</taxon>
        <taxon>Viridiplantae</taxon>
        <taxon>Streptophyta</taxon>
        <taxon>Embryophyta</taxon>
        <taxon>Tracheophyta</taxon>
        <taxon>Spermatophyta</taxon>
        <taxon>Magnoliopsida</taxon>
        <taxon>eudicotyledons</taxon>
        <taxon>Gunneridae</taxon>
        <taxon>Pentapetalae</taxon>
        <taxon>rosids</taxon>
        <taxon>fabids</taxon>
        <taxon>Rosales</taxon>
        <taxon>Rosaceae</taxon>
        <taxon>Amygdaloideae</taxon>
        <taxon>Maleae</taxon>
        <taxon>Malus</taxon>
    </lineage>
</organism>
<dbReference type="AlphaFoldDB" id="A0A540NBY8"/>
<feature type="region of interest" description="Disordered" evidence="1">
    <location>
        <begin position="1"/>
        <end position="66"/>
    </location>
</feature>
<dbReference type="Proteomes" id="UP000315295">
    <property type="component" value="Unassembled WGS sequence"/>
</dbReference>
<comment type="caution">
    <text evidence="2">The sequence shown here is derived from an EMBL/GenBank/DDBJ whole genome shotgun (WGS) entry which is preliminary data.</text>
</comment>